<feature type="domain" description="Aminotransferase class I/classII large" evidence="6">
    <location>
        <begin position="32"/>
        <end position="380"/>
    </location>
</feature>
<dbReference type="Gene3D" id="3.40.640.10">
    <property type="entry name" value="Type I PLP-dependent aspartate aminotransferase-like (Major domain)"/>
    <property type="match status" value="1"/>
</dbReference>
<comment type="similarity">
    <text evidence="2">Belongs to the class-I pyridoxal-phosphate-dependent aminotransferase family.</text>
</comment>
<dbReference type="RefSeq" id="WP_129600020.1">
    <property type="nucleotide sequence ID" value="NZ_SBLB01000001.1"/>
</dbReference>
<name>A0A4Q2UWD3_9BACT</name>
<organism evidence="7 8">
    <name type="scientific">Spirosoma sordidisoli</name>
    <dbReference type="NCBI Taxonomy" id="2502893"/>
    <lineage>
        <taxon>Bacteria</taxon>
        <taxon>Pseudomonadati</taxon>
        <taxon>Bacteroidota</taxon>
        <taxon>Cytophagia</taxon>
        <taxon>Cytophagales</taxon>
        <taxon>Cytophagaceae</taxon>
        <taxon>Spirosoma</taxon>
    </lineage>
</organism>
<evidence type="ECO:0000256" key="2">
    <source>
        <dbReference type="ARBA" id="ARBA00007441"/>
    </source>
</evidence>
<dbReference type="GO" id="GO:0030170">
    <property type="term" value="F:pyridoxal phosphate binding"/>
    <property type="evidence" value="ECO:0007669"/>
    <property type="project" value="InterPro"/>
</dbReference>
<dbReference type="PANTHER" id="PTHR43807">
    <property type="entry name" value="FI04487P"/>
    <property type="match status" value="1"/>
</dbReference>
<dbReference type="Proteomes" id="UP000290407">
    <property type="component" value="Unassembled WGS sequence"/>
</dbReference>
<dbReference type="SUPFAM" id="SSF53383">
    <property type="entry name" value="PLP-dependent transferases"/>
    <property type="match status" value="1"/>
</dbReference>
<proteinExistence type="inferred from homology"/>
<comment type="cofactor">
    <cofactor evidence="1">
        <name>pyridoxal 5'-phosphate</name>
        <dbReference type="ChEBI" id="CHEBI:597326"/>
    </cofactor>
</comment>
<evidence type="ECO:0000256" key="3">
    <source>
        <dbReference type="ARBA" id="ARBA00022576"/>
    </source>
</evidence>
<protein>
    <submittedName>
        <fullName evidence="7">Aminotransferase class I/II-fold pyridoxal phosphate-dependent enzyme</fullName>
    </submittedName>
</protein>
<keyword evidence="3 7" id="KW-0032">Aminotransferase</keyword>
<evidence type="ECO:0000313" key="8">
    <source>
        <dbReference type="Proteomes" id="UP000290407"/>
    </source>
</evidence>
<keyword evidence="8" id="KW-1185">Reference proteome</keyword>
<evidence type="ECO:0000256" key="4">
    <source>
        <dbReference type="ARBA" id="ARBA00022679"/>
    </source>
</evidence>
<dbReference type="NCBIfam" id="NF006569">
    <property type="entry name" value="PRK09082.1"/>
    <property type="match status" value="1"/>
</dbReference>
<dbReference type="AlphaFoldDB" id="A0A4Q2UWD3"/>
<reference evidence="7 8" key="1">
    <citation type="submission" date="2019-01" db="EMBL/GenBank/DDBJ databases">
        <title>Spirosoma flava sp. nov., a propanil-degrading bacterium isolated from herbicide-contaminated soil.</title>
        <authorList>
            <person name="Zhang L."/>
            <person name="Jiang J.-D."/>
        </authorList>
    </citation>
    <scope>NUCLEOTIDE SEQUENCE [LARGE SCALE GENOMIC DNA]</scope>
    <source>
        <strain evidence="7 8">TY50</strain>
    </source>
</reference>
<evidence type="ECO:0000313" key="7">
    <source>
        <dbReference type="EMBL" id="RYC71279.1"/>
    </source>
</evidence>
<accession>A0A4Q2UWD3</accession>
<keyword evidence="4 7" id="KW-0808">Transferase</keyword>
<dbReference type="InterPro" id="IPR015422">
    <property type="entry name" value="PyrdxlP-dep_Trfase_small"/>
</dbReference>
<dbReference type="NCBIfam" id="NF009079">
    <property type="entry name" value="PRK12414.1"/>
    <property type="match status" value="1"/>
</dbReference>
<sequence>MQPTQTLASKLPRVGTTIFTVMSKLAADLGALNLSQGFPSFPADPALLELVTKAMRNNHNQYAPMAGMPVLREAIAQKTAEVYGTIYDPDSEITITSGATEALYAAVTAVVQAGDEVIVFEPAYDSYVPAIELAGGVPVFVSLTPPDYAIDWAEVATKVTDRTRLIMVNTPHNPTGRVWTADDLNQLANLVQERDLFLISDEVYEHITFDQRPHRSLMQHPVLQERTFVVGSFGKTFHVTGWKVGYCLAPRELTVEFRKVHQFLTFSVSTPMQVALAGYLSEPDRYLSLAGFYEQKRDLFLQALAGSRFAFTPTEGTFFQNVSYAAITDEPDYDLAVRLTKEIGVASIPVSVFYDQRNDYHILRFCFAKDDETLRRAGEKLAQWSRSM</sequence>
<dbReference type="InterPro" id="IPR004839">
    <property type="entry name" value="Aminotransferase_I/II_large"/>
</dbReference>
<dbReference type="PANTHER" id="PTHR43807:SF20">
    <property type="entry name" value="FI04487P"/>
    <property type="match status" value="1"/>
</dbReference>
<dbReference type="InterPro" id="IPR015424">
    <property type="entry name" value="PyrdxlP-dep_Trfase"/>
</dbReference>
<dbReference type="Pfam" id="PF00155">
    <property type="entry name" value="Aminotran_1_2"/>
    <property type="match status" value="1"/>
</dbReference>
<dbReference type="CDD" id="cd00609">
    <property type="entry name" value="AAT_like"/>
    <property type="match status" value="1"/>
</dbReference>
<evidence type="ECO:0000256" key="5">
    <source>
        <dbReference type="ARBA" id="ARBA00022898"/>
    </source>
</evidence>
<evidence type="ECO:0000259" key="6">
    <source>
        <dbReference type="Pfam" id="PF00155"/>
    </source>
</evidence>
<dbReference type="Gene3D" id="3.90.1150.10">
    <property type="entry name" value="Aspartate Aminotransferase, domain 1"/>
    <property type="match status" value="1"/>
</dbReference>
<evidence type="ECO:0000256" key="1">
    <source>
        <dbReference type="ARBA" id="ARBA00001933"/>
    </source>
</evidence>
<dbReference type="InterPro" id="IPR051326">
    <property type="entry name" value="Kynurenine-oxoglutarate_AT"/>
</dbReference>
<dbReference type="GO" id="GO:0005737">
    <property type="term" value="C:cytoplasm"/>
    <property type="evidence" value="ECO:0007669"/>
    <property type="project" value="TreeGrafter"/>
</dbReference>
<gene>
    <name evidence="7" type="ORF">EQG79_03795</name>
</gene>
<dbReference type="InterPro" id="IPR015421">
    <property type="entry name" value="PyrdxlP-dep_Trfase_major"/>
</dbReference>
<keyword evidence="5" id="KW-0663">Pyridoxal phosphate</keyword>
<dbReference type="FunFam" id="3.40.640.10:FF:000033">
    <property type="entry name" value="Aspartate aminotransferase"/>
    <property type="match status" value="1"/>
</dbReference>
<dbReference type="GO" id="GO:0016212">
    <property type="term" value="F:kynurenine-oxoglutarate transaminase activity"/>
    <property type="evidence" value="ECO:0007669"/>
    <property type="project" value="TreeGrafter"/>
</dbReference>
<dbReference type="EMBL" id="SBLB01000001">
    <property type="protein sequence ID" value="RYC71279.1"/>
    <property type="molecule type" value="Genomic_DNA"/>
</dbReference>
<comment type="caution">
    <text evidence="7">The sequence shown here is derived from an EMBL/GenBank/DDBJ whole genome shotgun (WGS) entry which is preliminary data.</text>
</comment>